<protein>
    <submittedName>
        <fullName evidence="2">Uncharacterized protein</fullName>
    </submittedName>
</protein>
<evidence type="ECO:0000256" key="1">
    <source>
        <dbReference type="SAM" id="Phobius"/>
    </source>
</evidence>
<accession>A0A6A4I5J8</accession>
<reference evidence="2" key="1">
    <citation type="journal article" date="2019" name="Environ. Microbiol.">
        <title>Fungal ecological strategies reflected in gene transcription - a case study of two litter decomposers.</title>
        <authorList>
            <person name="Barbi F."/>
            <person name="Kohler A."/>
            <person name="Barry K."/>
            <person name="Baskaran P."/>
            <person name="Daum C."/>
            <person name="Fauchery L."/>
            <person name="Ihrmark K."/>
            <person name="Kuo A."/>
            <person name="LaButti K."/>
            <person name="Lipzen A."/>
            <person name="Morin E."/>
            <person name="Grigoriev I.V."/>
            <person name="Henrissat B."/>
            <person name="Lindahl B."/>
            <person name="Martin F."/>
        </authorList>
    </citation>
    <scope>NUCLEOTIDE SEQUENCE</scope>
    <source>
        <strain evidence="2">JB14</strain>
    </source>
</reference>
<gene>
    <name evidence="2" type="ORF">BT96DRAFT_294725</name>
</gene>
<keyword evidence="1" id="KW-0812">Transmembrane</keyword>
<proteinExistence type="predicted"/>
<sequence length="82" mass="8766">MSLRHNGRDLDSLVRGLTGFQQRSSTSLSSLALHRCGNGNGALESEILIEKAAMSSQTSKTLYWLVIGGNVGTISVFLVSNL</sequence>
<dbReference type="Proteomes" id="UP000799118">
    <property type="component" value="Unassembled WGS sequence"/>
</dbReference>
<dbReference type="AlphaFoldDB" id="A0A6A4I5J8"/>
<evidence type="ECO:0000313" key="3">
    <source>
        <dbReference type="Proteomes" id="UP000799118"/>
    </source>
</evidence>
<evidence type="ECO:0000313" key="2">
    <source>
        <dbReference type="EMBL" id="KAE9405989.1"/>
    </source>
</evidence>
<feature type="transmembrane region" description="Helical" evidence="1">
    <location>
        <begin position="61"/>
        <end position="80"/>
    </location>
</feature>
<organism evidence="2 3">
    <name type="scientific">Gymnopus androsaceus JB14</name>
    <dbReference type="NCBI Taxonomy" id="1447944"/>
    <lineage>
        <taxon>Eukaryota</taxon>
        <taxon>Fungi</taxon>
        <taxon>Dikarya</taxon>
        <taxon>Basidiomycota</taxon>
        <taxon>Agaricomycotina</taxon>
        <taxon>Agaricomycetes</taxon>
        <taxon>Agaricomycetidae</taxon>
        <taxon>Agaricales</taxon>
        <taxon>Marasmiineae</taxon>
        <taxon>Omphalotaceae</taxon>
        <taxon>Gymnopus</taxon>
    </lineage>
</organism>
<keyword evidence="1" id="KW-1133">Transmembrane helix</keyword>
<keyword evidence="1" id="KW-0472">Membrane</keyword>
<dbReference type="EMBL" id="ML769405">
    <property type="protein sequence ID" value="KAE9405989.1"/>
    <property type="molecule type" value="Genomic_DNA"/>
</dbReference>
<keyword evidence="3" id="KW-1185">Reference proteome</keyword>
<name>A0A6A4I5J8_9AGAR</name>